<feature type="region of interest" description="Disordered" evidence="1">
    <location>
        <begin position="1"/>
        <end position="25"/>
    </location>
</feature>
<proteinExistence type="predicted"/>
<dbReference type="Proteomes" id="UP000240493">
    <property type="component" value="Unassembled WGS sequence"/>
</dbReference>
<evidence type="ECO:0000256" key="1">
    <source>
        <dbReference type="SAM" id="MobiDB-lite"/>
    </source>
</evidence>
<feature type="compositionally biased region" description="Basic and acidic residues" evidence="1">
    <location>
        <begin position="9"/>
        <end position="25"/>
    </location>
</feature>
<dbReference type="EMBL" id="KZ679261">
    <property type="protein sequence ID" value="PTB41547.1"/>
    <property type="molecule type" value="Genomic_DNA"/>
</dbReference>
<evidence type="ECO:0000313" key="2">
    <source>
        <dbReference type="EMBL" id="PTB41547.1"/>
    </source>
</evidence>
<sequence length="81" mass="9515">MIDQIPARGTERQERRFYEKRRTSDRRGRVECISRRALACVCAYPSHPRFSRVGHIKGSSREKVRHQAGRHLGVLPYRLVI</sequence>
<gene>
    <name evidence="2" type="ORF">M441DRAFT_79667</name>
</gene>
<dbReference type="AlphaFoldDB" id="A0A2T3Z9R6"/>
<evidence type="ECO:0000313" key="3">
    <source>
        <dbReference type="Proteomes" id="UP000240493"/>
    </source>
</evidence>
<organism evidence="2 3">
    <name type="scientific">Trichoderma asperellum (strain ATCC 204424 / CBS 433.97 / NBRC 101777)</name>
    <dbReference type="NCBI Taxonomy" id="1042311"/>
    <lineage>
        <taxon>Eukaryota</taxon>
        <taxon>Fungi</taxon>
        <taxon>Dikarya</taxon>
        <taxon>Ascomycota</taxon>
        <taxon>Pezizomycotina</taxon>
        <taxon>Sordariomycetes</taxon>
        <taxon>Hypocreomycetidae</taxon>
        <taxon>Hypocreales</taxon>
        <taxon>Hypocreaceae</taxon>
        <taxon>Trichoderma</taxon>
    </lineage>
</organism>
<accession>A0A2T3Z9R6</accession>
<keyword evidence="3" id="KW-1185">Reference proteome</keyword>
<name>A0A2T3Z9R6_TRIA4</name>
<reference evidence="2 3" key="1">
    <citation type="submission" date="2016-07" db="EMBL/GenBank/DDBJ databases">
        <title>Multiple horizontal gene transfer events from other fungi enriched the ability of initially mycotrophic Trichoderma (Ascomycota) to feed on dead plant biomass.</title>
        <authorList>
            <consortium name="DOE Joint Genome Institute"/>
            <person name="Aerts A."/>
            <person name="Atanasova L."/>
            <person name="Chenthamara K."/>
            <person name="Zhang J."/>
            <person name="Grujic M."/>
            <person name="Henrissat B."/>
            <person name="Kuo A."/>
            <person name="Salamov A."/>
            <person name="Lipzen A."/>
            <person name="Labutti K."/>
            <person name="Barry K."/>
            <person name="Miao Y."/>
            <person name="Rahimi M.J."/>
            <person name="Shen Q."/>
            <person name="Grigoriev I.V."/>
            <person name="Kubicek C.P."/>
            <person name="Druzhinina I.S."/>
        </authorList>
    </citation>
    <scope>NUCLEOTIDE SEQUENCE [LARGE SCALE GENOMIC DNA]</scope>
    <source>
        <strain evidence="2 3">CBS 433.97</strain>
    </source>
</reference>
<protein>
    <submittedName>
        <fullName evidence="2">Uncharacterized protein</fullName>
    </submittedName>
</protein>